<accession>A4J553</accession>
<dbReference type="EMBL" id="CP000612">
    <property type="protein sequence ID" value="ABO50206.1"/>
    <property type="molecule type" value="Genomic_DNA"/>
</dbReference>
<dbReference type="KEGG" id="drm:Dred_1679"/>
<dbReference type="RefSeq" id="WP_011878021.1">
    <property type="nucleotide sequence ID" value="NC_009253.1"/>
</dbReference>
<evidence type="ECO:0000256" key="1">
    <source>
        <dbReference type="SAM" id="Phobius"/>
    </source>
</evidence>
<dbReference type="eggNOG" id="ENOG5032Z8B">
    <property type="taxonomic scope" value="Bacteria"/>
</dbReference>
<evidence type="ECO:0000313" key="3">
    <source>
        <dbReference type="Proteomes" id="UP000001556"/>
    </source>
</evidence>
<feature type="transmembrane region" description="Helical" evidence="1">
    <location>
        <begin position="43"/>
        <end position="65"/>
    </location>
</feature>
<dbReference type="Proteomes" id="UP000001556">
    <property type="component" value="Chromosome"/>
</dbReference>
<proteinExistence type="predicted"/>
<dbReference type="HOGENOM" id="CLU_157752_0_0_9"/>
<reference evidence="2 3" key="1">
    <citation type="submission" date="2007-03" db="EMBL/GenBank/DDBJ databases">
        <title>Complete sequence of Desulfotomaculum reducens MI-1.</title>
        <authorList>
            <consortium name="US DOE Joint Genome Institute"/>
            <person name="Copeland A."/>
            <person name="Lucas S."/>
            <person name="Lapidus A."/>
            <person name="Barry K."/>
            <person name="Detter J.C."/>
            <person name="Glavina del Rio T."/>
            <person name="Hammon N."/>
            <person name="Israni S."/>
            <person name="Dalin E."/>
            <person name="Tice H."/>
            <person name="Pitluck S."/>
            <person name="Sims D."/>
            <person name="Brettin T."/>
            <person name="Bruce D."/>
            <person name="Han C."/>
            <person name="Tapia R."/>
            <person name="Schmutz J."/>
            <person name="Larimer F."/>
            <person name="Land M."/>
            <person name="Hauser L."/>
            <person name="Kyrpides N."/>
            <person name="Kim E."/>
            <person name="Tebo B.M."/>
            <person name="Richardson P."/>
        </authorList>
    </citation>
    <scope>NUCLEOTIDE SEQUENCE [LARGE SCALE GENOMIC DNA]</scope>
    <source>
        <strain evidence="2 3">MI-1</strain>
    </source>
</reference>
<gene>
    <name evidence="2" type="ordered locus">Dred_1679</name>
</gene>
<keyword evidence="1" id="KW-0472">Membrane</keyword>
<keyword evidence="1" id="KW-0812">Transmembrane</keyword>
<keyword evidence="3" id="KW-1185">Reference proteome</keyword>
<protein>
    <recommendedName>
        <fullName evidence="4">DUF2619 domain-containing protein</fullName>
    </recommendedName>
</protein>
<organism evidence="2 3">
    <name type="scientific">Desulforamulus reducens (strain ATCC BAA-1160 / DSM 100696 / MI-1)</name>
    <name type="common">Desulfotomaculum reducens</name>
    <dbReference type="NCBI Taxonomy" id="349161"/>
    <lineage>
        <taxon>Bacteria</taxon>
        <taxon>Bacillati</taxon>
        <taxon>Bacillota</taxon>
        <taxon>Clostridia</taxon>
        <taxon>Eubacteriales</taxon>
        <taxon>Peptococcaceae</taxon>
        <taxon>Desulforamulus</taxon>
    </lineage>
</organism>
<name>A4J553_DESRM</name>
<evidence type="ECO:0000313" key="2">
    <source>
        <dbReference type="EMBL" id="ABO50206.1"/>
    </source>
</evidence>
<sequence length="91" mass="9674">MFFVTDKIVFAMAMLRCISASIELSAAFFMLKYGKVETALKINALLALVGPSVMILVMTLGLVGLAGKVSLSKLGIIFAGVALIFYGISRP</sequence>
<evidence type="ECO:0008006" key="4">
    <source>
        <dbReference type="Google" id="ProtNLM"/>
    </source>
</evidence>
<dbReference type="OrthoDB" id="1726013at2"/>
<feature type="transmembrane region" description="Helical" evidence="1">
    <location>
        <begin position="71"/>
        <end position="88"/>
    </location>
</feature>
<dbReference type="InterPro" id="IPR020390">
    <property type="entry name" value="Uncharacterised_YqhV"/>
</dbReference>
<dbReference type="STRING" id="349161.Dred_1679"/>
<dbReference type="Pfam" id="PF10942">
    <property type="entry name" value="DUF2619"/>
    <property type="match status" value="1"/>
</dbReference>
<feature type="transmembrane region" description="Helical" evidence="1">
    <location>
        <begin position="12"/>
        <end position="31"/>
    </location>
</feature>
<dbReference type="AlphaFoldDB" id="A4J553"/>
<keyword evidence="1" id="KW-1133">Transmembrane helix</keyword>